<dbReference type="Proteomes" id="UP001224412">
    <property type="component" value="Unassembled WGS sequence"/>
</dbReference>
<evidence type="ECO:0000256" key="2">
    <source>
        <dbReference type="SAM" id="MobiDB-lite"/>
    </source>
</evidence>
<feature type="compositionally biased region" description="Basic and acidic residues" evidence="2">
    <location>
        <begin position="55"/>
        <end position="64"/>
    </location>
</feature>
<keyword evidence="3" id="KW-1133">Transmembrane helix</keyword>
<name>A0AAP4BRR7_9CORY</name>
<feature type="compositionally biased region" description="Basic and acidic residues" evidence="2">
    <location>
        <begin position="1"/>
        <end position="10"/>
    </location>
</feature>
<feature type="compositionally biased region" description="Polar residues" evidence="2">
    <location>
        <begin position="12"/>
        <end position="28"/>
    </location>
</feature>
<comment type="caution">
    <text evidence="4">The sequence shown here is derived from an EMBL/GenBank/DDBJ whole genome shotgun (WGS) entry which is preliminary data.</text>
</comment>
<keyword evidence="3" id="KW-0812">Transmembrane</keyword>
<keyword evidence="1" id="KW-0175">Coiled coil</keyword>
<dbReference type="EMBL" id="JASNVH010000010">
    <property type="protein sequence ID" value="MDK4307300.1"/>
    <property type="molecule type" value="Genomic_DNA"/>
</dbReference>
<feature type="compositionally biased region" description="Basic and acidic residues" evidence="2">
    <location>
        <begin position="194"/>
        <end position="207"/>
    </location>
</feature>
<feature type="transmembrane region" description="Helical" evidence="3">
    <location>
        <begin position="116"/>
        <end position="136"/>
    </location>
</feature>
<evidence type="ECO:0000313" key="5">
    <source>
        <dbReference type="Proteomes" id="UP001224412"/>
    </source>
</evidence>
<dbReference type="RefSeq" id="WP_284599312.1">
    <property type="nucleotide sequence ID" value="NZ_JASNVH010000010.1"/>
</dbReference>
<organism evidence="4 5">
    <name type="scientific">Corynebacterium pseudodiphtheriticum</name>
    <dbReference type="NCBI Taxonomy" id="37637"/>
    <lineage>
        <taxon>Bacteria</taxon>
        <taxon>Bacillati</taxon>
        <taxon>Actinomycetota</taxon>
        <taxon>Actinomycetes</taxon>
        <taxon>Mycobacteriales</taxon>
        <taxon>Corynebacteriaceae</taxon>
        <taxon>Corynebacterium</taxon>
    </lineage>
</organism>
<dbReference type="AlphaFoldDB" id="A0AAP4BRR7"/>
<sequence length="326" mass="34737">MYTSTDERQRRTTNFSQANTTSNGTTTLPRRAEYTRSGNQPGAGGGVRQSSVPHNFRERQHPGDGTHGYAAPSRRSGGYKATHAGKGPHRLGSQQVVSVRGRRVNPVKRVTTRARLSVLAIMMMIGGIVFAIWLSGIATQQTFRVQVLTAEESQLNNELETLHRDLENVRSAAEVAGHAVAEGMQIPVEPGILRREENGDIVEDRPASSETRPIIDVNGEPVRPGQASSDPDGIGELRHRLESIPEGRRGIPYPHAGGPQAPESAASEVGERPASAPEGAAGSPAPHAGEPGSVDSEPAGLDANPDAVAPQNNQVPLQAPYQPNLR</sequence>
<protein>
    <submittedName>
        <fullName evidence="4">Uncharacterized protein</fullName>
    </submittedName>
</protein>
<proteinExistence type="predicted"/>
<evidence type="ECO:0000313" key="4">
    <source>
        <dbReference type="EMBL" id="MDK4307300.1"/>
    </source>
</evidence>
<evidence type="ECO:0000256" key="3">
    <source>
        <dbReference type="SAM" id="Phobius"/>
    </source>
</evidence>
<feature type="compositionally biased region" description="Low complexity" evidence="2">
    <location>
        <begin position="272"/>
        <end position="293"/>
    </location>
</feature>
<gene>
    <name evidence="4" type="ORF">QPX42_07075</name>
</gene>
<evidence type="ECO:0000256" key="1">
    <source>
        <dbReference type="SAM" id="Coils"/>
    </source>
</evidence>
<feature type="coiled-coil region" evidence="1">
    <location>
        <begin position="145"/>
        <end position="176"/>
    </location>
</feature>
<feature type="region of interest" description="Disordered" evidence="2">
    <location>
        <begin position="1"/>
        <end position="94"/>
    </location>
</feature>
<keyword evidence="3" id="KW-0472">Membrane</keyword>
<feature type="compositionally biased region" description="Basic and acidic residues" evidence="2">
    <location>
        <begin position="235"/>
        <end position="249"/>
    </location>
</feature>
<reference evidence="4" key="1">
    <citation type="submission" date="2023-05" db="EMBL/GenBank/DDBJ databases">
        <title>Metabolic capabilities are highly conserved among human nasal-associated Corynebacterium species in pangenomic analyses.</title>
        <authorList>
            <person name="Tran T.H."/>
            <person name="Roberts A.Q."/>
            <person name="Escapa I.F."/>
            <person name="Gao W."/>
            <person name="Conlan S."/>
            <person name="Kong H."/>
            <person name="Segre J.A."/>
            <person name="Kelly M.S."/>
            <person name="Lemon K.P."/>
        </authorList>
    </citation>
    <scope>NUCLEOTIDE SEQUENCE</scope>
    <source>
        <strain evidence="4">KPL2773</strain>
    </source>
</reference>
<accession>A0AAP4BRR7</accession>
<feature type="region of interest" description="Disordered" evidence="2">
    <location>
        <begin position="194"/>
        <end position="326"/>
    </location>
</feature>